<dbReference type="Proteomes" id="UP001465668">
    <property type="component" value="Unassembled WGS sequence"/>
</dbReference>
<feature type="region of interest" description="Disordered" evidence="1">
    <location>
        <begin position="147"/>
        <end position="171"/>
    </location>
</feature>
<feature type="region of interest" description="Disordered" evidence="1">
    <location>
        <begin position="106"/>
        <end position="127"/>
    </location>
</feature>
<comment type="caution">
    <text evidence="2">The sequence shown here is derived from an EMBL/GenBank/DDBJ whole genome shotgun (WGS) entry which is preliminary data.</text>
</comment>
<organism evidence="2 3">
    <name type="scientific">Seiridium cardinale</name>
    <dbReference type="NCBI Taxonomy" id="138064"/>
    <lineage>
        <taxon>Eukaryota</taxon>
        <taxon>Fungi</taxon>
        <taxon>Dikarya</taxon>
        <taxon>Ascomycota</taxon>
        <taxon>Pezizomycotina</taxon>
        <taxon>Sordariomycetes</taxon>
        <taxon>Xylariomycetidae</taxon>
        <taxon>Amphisphaeriales</taxon>
        <taxon>Sporocadaceae</taxon>
        <taxon>Seiridium</taxon>
    </lineage>
</organism>
<sequence length="171" mass="18555">METVSLWTGVRSIVSCRSCAVAALSAVTLHSSVVGVCYKHGGDLTSGIVSAVDAKVQKAVNNKIEILIKALEQKSSLTIATTISSTLTHRPSQPRILYASAKESVINREDDEDPSSDLDPAPIRKGSKRKETVGLCIENTPFTTRKNAQLSSRRLNGRRHLRRENTLLAMG</sequence>
<keyword evidence="3" id="KW-1185">Reference proteome</keyword>
<evidence type="ECO:0000256" key="1">
    <source>
        <dbReference type="SAM" id="MobiDB-lite"/>
    </source>
</evidence>
<dbReference type="EMBL" id="JARVKM010000017">
    <property type="protein sequence ID" value="KAK9778221.1"/>
    <property type="molecule type" value="Genomic_DNA"/>
</dbReference>
<proteinExistence type="predicted"/>
<name>A0ABR2XWS9_9PEZI</name>
<gene>
    <name evidence="2" type="ORF">SCAR479_05191</name>
</gene>
<accession>A0ABR2XWS9</accession>
<protein>
    <submittedName>
        <fullName evidence="2">Uncharacterized protein</fullName>
    </submittedName>
</protein>
<reference evidence="2 3" key="1">
    <citation type="submission" date="2024-02" db="EMBL/GenBank/DDBJ databases">
        <title>First draft genome assembly of two strains of Seiridium cardinale.</title>
        <authorList>
            <person name="Emiliani G."/>
            <person name="Scali E."/>
        </authorList>
    </citation>
    <scope>NUCLEOTIDE SEQUENCE [LARGE SCALE GENOMIC DNA]</scope>
    <source>
        <strain evidence="2 3">BM-138-000479</strain>
    </source>
</reference>
<evidence type="ECO:0000313" key="3">
    <source>
        <dbReference type="Proteomes" id="UP001465668"/>
    </source>
</evidence>
<evidence type="ECO:0000313" key="2">
    <source>
        <dbReference type="EMBL" id="KAK9778221.1"/>
    </source>
</evidence>